<protein>
    <recommendedName>
        <fullName evidence="5">Nitroreductase domain-containing protein</fullName>
    </recommendedName>
</protein>
<dbReference type="Proteomes" id="UP000271125">
    <property type="component" value="Unassembled WGS sequence"/>
</dbReference>
<gene>
    <name evidence="6" type="ORF">DRP43_01950</name>
</gene>
<evidence type="ECO:0000259" key="5">
    <source>
        <dbReference type="Pfam" id="PF00881"/>
    </source>
</evidence>
<dbReference type="InterPro" id="IPR000415">
    <property type="entry name" value="Nitroreductase-like"/>
</dbReference>
<accession>A0A660SMF1</accession>
<dbReference type="AlphaFoldDB" id="A0A660SMF1"/>
<keyword evidence="2" id="KW-0285">Flavoprotein</keyword>
<dbReference type="InterPro" id="IPR016446">
    <property type="entry name" value="Flavin_OxRdtase_Frp"/>
</dbReference>
<comment type="caution">
    <text evidence="6">The sequence shown here is derived from an EMBL/GenBank/DDBJ whole genome shotgun (WGS) entry which is preliminary data.</text>
</comment>
<evidence type="ECO:0000256" key="1">
    <source>
        <dbReference type="ARBA" id="ARBA00008366"/>
    </source>
</evidence>
<dbReference type="Pfam" id="PF00881">
    <property type="entry name" value="Nitroreductase"/>
    <property type="match status" value="1"/>
</dbReference>
<evidence type="ECO:0000313" key="6">
    <source>
        <dbReference type="EMBL" id="RKX71923.1"/>
    </source>
</evidence>
<name>A0A660SMF1_UNCT6</name>
<evidence type="ECO:0000256" key="4">
    <source>
        <dbReference type="ARBA" id="ARBA00023002"/>
    </source>
</evidence>
<keyword evidence="4" id="KW-0560">Oxidoreductase</keyword>
<dbReference type="EMBL" id="QNBD01000066">
    <property type="protein sequence ID" value="RKX71923.1"/>
    <property type="molecule type" value="Genomic_DNA"/>
</dbReference>
<evidence type="ECO:0000256" key="2">
    <source>
        <dbReference type="ARBA" id="ARBA00022630"/>
    </source>
</evidence>
<dbReference type="Gene3D" id="3.40.109.10">
    <property type="entry name" value="NADH Oxidase"/>
    <property type="match status" value="1"/>
</dbReference>
<reference evidence="6 7" key="1">
    <citation type="submission" date="2018-06" db="EMBL/GenBank/DDBJ databases">
        <title>Extensive metabolic versatility and redundancy in microbially diverse, dynamic hydrothermal sediments.</title>
        <authorList>
            <person name="Dombrowski N."/>
            <person name="Teske A."/>
            <person name="Baker B.J."/>
        </authorList>
    </citation>
    <scope>NUCLEOTIDE SEQUENCE [LARGE SCALE GENOMIC DNA]</scope>
    <source>
        <strain evidence="6">B10_G13</strain>
    </source>
</reference>
<dbReference type="PANTHER" id="PTHR43425:SF2">
    <property type="entry name" value="OXYGEN-INSENSITIVE NADPH NITROREDUCTASE"/>
    <property type="match status" value="1"/>
</dbReference>
<dbReference type="PANTHER" id="PTHR43425">
    <property type="entry name" value="OXYGEN-INSENSITIVE NADPH NITROREDUCTASE"/>
    <property type="match status" value="1"/>
</dbReference>
<dbReference type="GO" id="GO:0016491">
    <property type="term" value="F:oxidoreductase activity"/>
    <property type="evidence" value="ECO:0007669"/>
    <property type="project" value="UniProtKB-KW"/>
</dbReference>
<organism evidence="6 7">
    <name type="scientific">candidate division TA06 bacterium</name>
    <dbReference type="NCBI Taxonomy" id="2250710"/>
    <lineage>
        <taxon>Bacteria</taxon>
        <taxon>Bacteria division TA06</taxon>
    </lineage>
</organism>
<evidence type="ECO:0000313" key="7">
    <source>
        <dbReference type="Proteomes" id="UP000271125"/>
    </source>
</evidence>
<sequence length="258" mass="30145">MNNSIIQNMIDRKSIRRYKDKLPSDEAIVKIVHSGQQAPFVSQLYSLLLSRKRASNPFKAPLLFTICVDIHKLELIMEKRNWELITNDLSLLLFGIQDAVLMAENMVIAGESLGLGSCFIGNTPYRSEQIVKEYDLPKRVFPFVQLTMGYPAEDPPPRPRFPMEFVLFEDKYPEFSEEIVSKAMKDMDEGYLSQDYYRKVNVKIPLMGERRETFTFDNYSWTEHISRKWGQRYVCPKVLIEQLSKCGFDISKNKWCED</sequence>
<comment type="similarity">
    <text evidence="1">Belongs to the flavin oxidoreductase frp family.</text>
</comment>
<dbReference type="InterPro" id="IPR029479">
    <property type="entry name" value="Nitroreductase"/>
</dbReference>
<evidence type="ECO:0000256" key="3">
    <source>
        <dbReference type="ARBA" id="ARBA00022643"/>
    </source>
</evidence>
<proteinExistence type="inferred from homology"/>
<keyword evidence="3" id="KW-0288">FMN</keyword>
<dbReference type="SUPFAM" id="SSF55469">
    <property type="entry name" value="FMN-dependent nitroreductase-like"/>
    <property type="match status" value="1"/>
</dbReference>
<feature type="domain" description="Nitroreductase" evidence="5">
    <location>
        <begin position="53"/>
        <end position="150"/>
    </location>
</feature>